<gene>
    <name evidence="1" type="ORF">CU103_08050</name>
</gene>
<organism evidence="1 2">
    <name type="scientific">Phyllobacterium sophorae</name>
    <dbReference type="NCBI Taxonomy" id="1520277"/>
    <lineage>
        <taxon>Bacteria</taxon>
        <taxon>Pseudomonadati</taxon>
        <taxon>Pseudomonadota</taxon>
        <taxon>Alphaproteobacteria</taxon>
        <taxon>Hyphomicrobiales</taxon>
        <taxon>Phyllobacteriaceae</taxon>
        <taxon>Phyllobacterium</taxon>
    </lineage>
</organism>
<protein>
    <submittedName>
        <fullName evidence="1">Uncharacterized protein</fullName>
    </submittedName>
</protein>
<name>A0A2P7BEX7_9HYPH</name>
<dbReference type="EMBL" id="PGGM01000003">
    <property type="protein sequence ID" value="PSH64989.1"/>
    <property type="molecule type" value="Genomic_DNA"/>
</dbReference>
<evidence type="ECO:0000313" key="1">
    <source>
        <dbReference type="EMBL" id="PSH64989.1"/>
    </source>
</evidence>
<dbReference type="RefSeq" id="WP_106663404.1">
    <property type="nucleotide sequence ID" value="NZ_PGGM01000003.1"/>
</dbReference>
<reference evidence="2" key="1">
    <citation type="submission" date="2017-11" db="EMBL/GenBank/DDBJ databases">
        <authorList>
            <person name="Kuznetsova I."/>
            <person name="Sazanova A."/>
            <person name="Chirak E."/>
            <person name="Safronova V."/>
            <person name="Willems A."/>
        </authorList>
    </citation>
    <scope>NUCLEOTIDE SEQUENCE [LARGE SCALE GENOMIC DNA]</scope>
    <source>
        <strain evidence="2">CCBAU 03422</strain>
    </source>
</reference>
<accession>A0A2P7BEX7</accession>
<dbReference type="AlphaFoldDB" id="A0A2P7BEX7"/>
<proteinExistence type="predicted"/>
<sequence>MPARPAGKESQKARSAIIIENPSVLIGLLDQHLASAMVKNLLADSNKFIAAPDVFECLSAGDEWTFGQYPSQIVKCSPYPALWNSVASFARQQGGAWG</sequence>
<keyword evidence="2" id="KW-1185">Reference proteome</keyword>
<evidence type="ECO:0000313" key="2">
    <source>
        <dbReference type="Proteomes" id="UP000241764"/>
    </source>
</evidence>
<dbReference type="Proteomes" id="UP000241764">
    <property type="component" value="Unassembled WGS sequence"/>
</dbReference>
<comment type="caution">
    <text evidence="1">The sequence shown here is derived from an EMBL/GenBank/DDBJ whole genome shotgun (WGS) entry which is preliminary data.</text>
</comment>